<accession>A0ABV0Z9H9</accession>
<reference evidence="3 4" key="1">
    <citation type="submission" date="2021-06" db="EMBL/GenBank/DDBJ databases">
        <authorList>
            <person name="Palmer J.M."/>
        </authorList>
    </citation>
    <scope>NUCLEOTIDE SEQUENCE [LARGE SCALE GENOMIC DNA]</scope>
    <source>
        <strain evidence="3 4">AS_MEX2019</strain>
        <tissue evidence="3">Muscle</tissue>
    </source>
</reference>
<evidence type="ECO:0000313" key="4">
    <source>
        <dbReference type="Proteomes" id="UP001469553"/>
    </source>
</evidence>
<keyword evidence="1" id="KW-0472">Membrane</keyword>
<dbReference type="Pfam" id="PF18124">
    <property type="entry name" value="Kindlin_2_N"/>
    <property type="match status" value="1"/>
</dbReference>
<dbReference type="Proteomes" id="UP001469553">
    <property type="component" value="Unassembled WGS sequence"/>
</dbReference>
<evidence type="ECO:0000256" key="1">
    <source>
        <dbReference type="SAM" id="Phobius"/>
    </source>
</evidence>
<organism evidence="3 4">
    <name type="scientific">Ameca splendens</name>
    <dbReference type="NCBI Taxonomy" id="208324"/>
    <lineage>
        <taxon>Eukaryota</taxon>
        <taxon>Metazoa</taxon>
        <taxon>Chordata</taxon>
        <taxon>Craniata</taxon>
        <taxon>Vertebrata</taxon>
        <taxon>Euteleostomi</taxon>
        <taxon>Actinopterygii</taxon>
        <taxon>Neopterygii</taxon>
        <taxon>Teleostei</taxon>
        <taxon>Neoteleostei</taxon>
        <taxon>Acanthomorphata</taxon>
        <taxon>Ovalentaria</taxon>
        <taxon>Atherinomorphae</taxon>
        <taxon>Cyprinodontiformes</taxon>
        <taxon>Goodeidae</taxon>
        <taxon>Ameca</taxon>
    </lineage>
</organism>
<name>A0ABV0Z9H9_9TELE</name>
<evidence type="ECO:0000259" key="2">
    <source>
        <dbReference type="Pfam" id="PF18124"/>
    </source>
</evidence>
<proteinExistence type="predicted"/>
<dbReference type="Gene3D" id="3.10.20.90">
    <property type="entry name" value="Phosphatidylinositol 3-kinase Catalytic Subunit, Chain A, domain 1"/>
    <property type="match status" value="1"/>
</dbReference>
<feature type="domain" description="Kindlin-2 N-terminal" evidence="2">
    <location>
        <begin position="3"/>
        <end position="41"/>
    </location>
</feature>
<comment type="caution">
    <text evidence="3">The sequence shown here is derived from an EMBL/GenBank/DDBJ whole genome shotgun (WGS) entry which is preliminary data.</text>
</comment>
<evidence type="ECO:0000313" key="3">
    <source>
        <dbReference type="EMBL" id="MEQ2302858.1"/>
    </source>
</evidence>
<dbReference type="InterPro" id="IPR040790">
    <property type="entry name" value="Kindlin_2_N"/>
</dbReference>
<gene>
    <name evidence="3" type="ORF">AMECASPLE_010988</name>
</gene>
<keyword evidence="1" id="KW-1133">Transmembrane helix</keyword>
<dbReference type="EMBL" id="JAHRIP010057078">
    <property type="protein sequence ID" value="MEQ2302858.1"/>
    <property type="molecule type" value="Genomic_DNA"/>
</dbReference>
<sequence>MAAWDLSVTVEDLGSDAPPVTISVASDLHVGGVIVKLVEKTRGSSYLYSAVFLSQSYVLTAETYRYLQGFANVFMPFELFNILPNILMDFILIYLIFYVIVQNKNNFIQI</sequence>
<keyword evidence="1" id="KW-0812">Transmembrane</keyword>
<feature type="transmembrane region" description="Helical" evidence="1">
    <location>
        <begin position="79"/>
        <end position="101"/>
    </location>
</feature>
<protein>
    <recommendedName>
        <fullName evidence="2">Kindlin-2 N-terminal domain-containing protein</fullName>
    </recommendedName>
</protein>
<keyword evidence="4" id="KW-1185">Reference proteome</keyword>